<comment type="caution">
    <text evidence="1">The sequence shown here is derived from an EMBL/GenBank/DDBJ whole genome shotgun (WGS) entry which is preliminary data.</text>
</comment>
<sequence length="219" mass="24918">MRNKLKLHQLYSQLMQEGLPFSCLVEWADQQLMMGNIDDAIIRLSLADSSEQAISAVIELVGTSILLNEPTLLPEISVLSQACVLGVHEQCIEYQADRVLIWCPYTQGQPVPEKIKPEWMRQLQAIFAATDAIKQGLFQYCTQDFPDILEAYREAECENYAWQVVGIRLGESGQQIVLTLMPNLDFAAKEYGLPDWPVNTLYIDLQCESDKIKISRIYD</sequence>
<dbReference type="Proteomes" id="UP000078103">
    <property type="component" value="Unassembled WGS sequence"/>
</dbReference>
<organism evidence="1 2">
    <name type="scientific">Eikenella corrodens</name>
    <dbReference type="NCBI Taxonomy" id="539"/>
    <lineage>
        <taxon>Bacteria</taxon>
        <taxon>Pseudomonadati</taxon>
        <taxon>Pseudomonadota</taxon>
        <taxon>Betaproteobacteria</taxon>
        <taxon>Neisseriales</taxon>
        <taxon>Neisseriaceae</taxon>
        <taxon>Eikenella</taxon>
    </lineage>
</organism>
<reference evidence="2" key="1">
    <citation type="submission" date="2016-05" db="EMBL/GenBank/DDBJ databases">
        <title>Draft genome of Corynebacterium afermentans subsp. afermentans LCDC 88199T.</title>
        <authorList>
            <person name="Bernier A.-M."/>
            <person name="Bernard K."/>
        </authorList>
    </citation>
    <scope>NUCLEOTIDE SEQUENCE [LARGE SCALE GENOMIC DNA]</scope>
    <source>
        <strain evidence="2">NML120819</strain>
    </source>
</reference>
<accession>A0A1A9RRH0</accession>
<dbReference type="RefSeq" id="WP_064105199.1">
    <property type="nucleotide sequence ID" value="NZ_LXSH01000010.1"/>
</dbReference>
<dbReference type="EMBL" id="LXSH01000010">
    <property type="protein sequence ID" value="OAM24091.1"/>
    <property type="molecule type" value="Genomic_DNA"/>
</dbReference>
<dbReference type="AlphaFoldDB" id="A0A1A9RRH0"/>
<evidence type="ECO:0000313" key="1">
    <source>
        <dbReference type="EMBL" id="OAM24091.1"/>
    </source>
</evidence>
<protein>
    <submittedName>
        <fullName evidence="1">Uncharacterized protein</fullName>
    </submittedName>
</protein>
<evidence type="ECO:0000313" key="2">
    <source>
        <dbReference type="Proteomes" id="UP000078103"/>
    </source>
</evidence>
<gene>
    <name evidence="1" type="ORF">A7P89_02235</name>
</gene>
<proteinExistence type="predicted"/>
<name>A0A1A9RRH0_EIKCO</name>